<reference evidence="3 4" key="1">
    <citation type="submission" date="2019-03" db="EMBL/GenBank/DDBJ databases">
        <title>Genomic Encyclopedia of Type Strains, Phase IV (KMG-IV): sequencing the most valuable type-strain genomes for metagenomic binning, comparative biology and taxonomic classification.</title>
        <authorList>
            <person name="Goeker M."/>
        </authorList>
    </citation>
    <scope>NUCLEOTIDE SEQUENCE [LARGE SCALE GENOMIC DNA]</scope>
    <source>
        <strain evidence="3 4">DSM 24830</strain>
    </source>
</reference>
<feature type="domain" description="THIF-type NAD/FAD binding fold" evidence="2">
    <location>
        <begin position="9"/>
        <end position="242"/>
    </location>
</feature>
<dbReference type="PANTHER" id="PTHR10953">
    <property type="entry name" value="UBIQUITIN-ACTIVATING ENZYME E1"/>
    <property type="match status" value="1"/>
</dbReference>
<comment type="similarity">
    <text evidence="1">Belongs to the HesA/MoeB/ThiF family.</text>
</comment>
<gene>
    <name evidence="3" type="ORF">EV695_2362</name>
</gene>
<dbReference type="Pfam" id="PF00899">
    <property type="entry name" value="ThiF"/>
    <property type="match status" value="1"/>
</dbReference>
<dbReference type="RefSeq" id="WP_131906090.1">
    <property type="nucleotide sequence ID" value="NZ_BAAAFU010000004.1"/>
</dbReference>
<dbReference type="GO" id="GO:0016779">
    <property type="term" value="F:nucleotidyltransferase activity"/>
    <property type="evidence" value="ECO:0007669"/>
    <property type="project" value="UniProtKB-KW"/>
</dbReference>
<dbReference type="AlphaFoldDB" id="A0A4R1F0T5"/>
<evidence type="ECO:0000313" key="3">
    <source>
        <dbReference type="EMBL" id="TCJ87846.1"/>
    </source>
</evidence>
<evidence type="ECO:0000313" key="4">
    <source>
        <dbReference type="Proteomes" id="UP000294887"/>
    </source>
</evidence>
<dbReference type="GO" id="GO:0008641">
    <property type="term" value="F:ubiquitin-like modifier activating enzyme activity"/>
    <property type="evidence" value="ECO:0007669"/>
    <property type="project" value="InterPro"/>
</dbReference>
<dbReference type="Proteomes" id="UP000294887">
    <property type="component" value="Unassembled WGS sequence"/>
</dbReference>
<dbReference type="InterPro" id="IPR035985">
    <property type="entry name" value="Ubiquitin-activating_enz"/>
</dbReference>
<accession>A0A4R1F0T5</accession>
<dbReference type="NCBIfam" id="NF004281">
    <property type="entry name" value="PRK05690.1"/>
    <property type="match status" value="1"/>
</dbReference>
<dbReference type="PANTHER" id="PTHR10953:SF102">
    <property type="entry name" value="ADENYLYLTRANSFERASE AND SULFURTRANSFERASE MOCS3"/>
    <property type="match status" value="1"/>
</dbReference>
<organism evidence="3 4">
    <name type="scientific">Cocleimonas flava</name>
    <dbReference type="NCBI Taxonomy" id="634765"/>
    <lineage>
        <taxon>Bacteria</taxon>
        <taxon>Pseudomonadati</taxon>
        <taxon>Pseudomonadota</taxon>
        <taxon>Gammaproteobacteria</taxon>
        <taxon>Thiotrichales</taxon>
        <taxon>Thiotrichaceae</taxon>
        <taxon>Cocleimonas</taxon>
    </lineage>
</organism>
<evidence type="ECO:0000259" key="2">
    <source>
        <dbReference type="Pfam" id="PF00899"/>
    </source>
</evidence>
<keyword evidence="4" id="KW-1185">Reference proteome</keyword>
<dbReference type="GO" id="GO:0004792">
    <property type="term" value="F:thiosulfate-cyanide sulfurtransferase activity"/>
    <property type="evidence" value="ECO:0007669"/>
    <property type="project" value="TreeGrafter"/>
</dbReference>
<dbReference type="GO" id="GO:0008146">
    <property type="term" value="F:sulfotransferase activity"/>
    <property type="evidence" value="ECO:0007669"/>
    <property type="project" value="TreeGrafter"/>
</dbReference>
<dbReference type="GO" id="GO:0005829">
    <property type="term" value="C:cytosol"/>
    <property type="evidence" value="ECO:0007669"/>
    <property type="project" value="TreeGrafter"/>
</dbReference>
<comment type="caution">
    <text evidence="3">The sequence shown here is derived from an EMBL/GenBank/DDBJ whole genome shotgun (WGS) entry which is preliminary data.</text>
</comment>
<dbReference type="InterPro" id="IPR045886">
    <property type="entry name" value="ThiF/MoeB/HesA"/>
</dbReference>
<proteinExistence type="inferred from homology"/>
<evidence type="ECO:0000256" key="1">
    <source>
        <dbReference type="ARBA" id="ARBA00009919"/>
    </source>
</evidence>
<keyword evidence="3" id="KW-0808">Transferase</keyword>
<dbReference type="EMBL" id="SMFQ01000003">
    <property type="protein sequence ID" value="TCJ87846.1"/>
    <property type="molecule type" value="Genomic_DNA"/>
</dbReference>
<protein>
    <submittedName>
        <fullName evidence="3">Adenylyltransferase/sulfurtransferase</fullName>
    </submittedName>
</protein>
<keyword evidence="3" id="KW-0548">Nucleotidyltransferase</keyword>
<dbReference type="SUPFAM" id="SSF69572">
    <property type="entry name" value="Activating enzymes of the ubiquitin-like proteins"/>
    <property type="match status" value="1"/>
</dbReference>
<sequence>MNNKEKSRYARQIRLNKIGEAGQQKLLDSTVLIIGMGGLGSPAAMYLAAAGIGKLIVSDFDQVEDSNLQRQIIHRTQDIGELKAFSAKRTISELNPDCVVEALDWQLDDEELESYIQQADIVLDCTDNFPTRFAVNRACVKQSTPLVSGAAIRMEGQITSYIPGSGGPCYQCLYKPDFESTETCAMEGVLAPVVGVIGTMQALQAILILIGEEENVNGKLLLFDALSMEWQKVTIPKNPNCAVCA</sequence>
<dbReference type="InterPro" id="IPR000594">
    <property type="entry name" value="ThiF_NAD_FAD-bd"/>
</dbReference>
<dbReference type="FunFam" id="3.40.50.720:FF:000080">
    <property type="entry name" value="Thiazole biosynthesis adenylyltransferase ThiF"/>
    <property type="match status" value="1"/>
</dbReference>
<dbReference type="Gene3D" id="3.40.50.720">
    <property type="entry name" value="NAD(P)-binding Rossmann-like Domain"/>
    <property type="match status" value="1"/>
</dbReference>
<name>A0A4R1F0T5_9GAMM</name>
<dbReference type="CDD" id="cd00757">
    <property type="entry name" value="ThiF_MoeB_HesA_family"/>
    <property type="match status" value="1"/>
</dbReference>
<dbReference type="OrthoDB" id="9804286at2"/>